<evidence type="ECO:0000313" key="3">
    <source>
        <dbReference type="Proteomes" id="UP001141806"/>
    </source>
</evidence>
<sequence length="102" mass="11470">MSQGPAGEILSLESPTSLYFLLYIEQPALGLLFTILIRVTERKSFTNPGVNGGMKLMEDGVEMRVAGIWNSVRVNEGIDGGNQRCHGKKMTERWIRGFVWRL</sequence>
<dbReference type="AlphaFoldDB" id="A0A9Q0KN27"/>
<reference evidence="2" key="1">
    <citation type="journal article" date="2023" name="Plant J.">
        <title>The genome of the king protea, Protea cynaroides.</title>
        <authorList>
            <person name="Chang J."/>
            <person name="Duong T.A."/>
            <person name="Schoeman C."/>
            <person name="Ma X."/>
            <person name="Roodt D."/>
            <person name="Barker N."/>
            <person name="Li Z."/>
            <person name="Van de Peer Y."/>
            <person name="Mizrachi E."/>
        </authorList>
    </citation>
    <scope>NUCLEOTIDE SEQUENCE</scope>
    <source>
        <tissue evidence="2">Young leaves</tissue>
    </source>
</reference>
<organism evidence="2 3">
    <name type="scientific">Protea cynaroides</name>
    <dbReference type="NCBI Taxonomy" id="273540"/>
    <lineage>
        <taxon>Eukaryota</taxon>
        <taxon>Viridiplantae</taxon>
        <taxon>Streptophyta</taxon>
        <taxon>Embryophyta</taxon>
        <taxon>Tracheophyta</taxon>
        <taxon>Spermatophyta</taxon>
        <taxon>Magnoliopsida</taxon>
        <taxon>Proteales</taxon>
        <taxon>Proteaceae</taxon>
        <taxon>Protea</taxon>
    </lineage>
</organism>
<comment type="caution">
    <text evidence="2">The sequence shown here is derived from an EMBL/GenBank/DDBJ whole genome shotgun (WGS) entry which is preliminary data.</text>
</comment>
<keyword evidence="1" id="KW-1133">Transmembrane helix</keyword>
<gene>
    <name evidence="2" type="ORF">NE237_006787</name>
</gene>
<protein>
    <submittedName>
        <fullName evidence="2">Uncharacterized protein</fullName>
    </submittedName>
</protein>
<dbReference type="EMBL" id="JAMYWD010000004">
    <property type="protein sequence ID" value="KAJ4973613.1"/>
    <property type="molecule type" value="Genomic_DNA"/>
</dbReference>
<name>A0A9Q0KN27_9MAGN</name>
<evidence type="ECO:0000256" key="1">
    <source>
        <dbReference type="SAM" id="Phobius"/>
    </source>
</evidence>
<keyword evidence="1" id="KW-0472">Membrane</keyword>
<proteinExistence type="predicted"/>
<accession>A0A9Q0KN27</accession>
<evidence type="ECO:0000313" key="2">
    <source>
        <dbReference type="EMBL" id="KAJ4973613.1"/>
    </source>
</evidence>
<dbReference type="Proteomes" id="UP001141806">
    <property type="component" value="Unassembled WGS sequence"/>
</dbReference>
<keyword evidence="1" id="KW-0812">Transmembrane</keyword>
<keyword evidence="3" id="KW-1185">Reference proteome</keyword>
<feature type="transmembrane region" description="Helical" evidence="1">
    <location>
        <begin position="20"/>
        <end position="39"/>
    </location>
</feature>